<dbReference type="InterPro" id="IPR020103">
    <property type="entry name" value="PsdUridine_synth_cat_dom_sf"/>
</dbReference>
<dbReference type="Proteomes" id="UP000297861">
    <property type="component" value="Unassembled WGS sequence"/>
</dbReference>
<dbReference type="GO" id="GO:0000455">
    <property type="term" value="P:enzyme-directed rRNA pseudouridine synthesis"/>
    <property type="evidence" value="ECO:0007669"/>
    <property type="project" value="TreeGrafter"/>
</dbReference>
<dbReference type="SUPFAM" id="SSF55120">
    <property type="entry name" value="Pseudouridine synthase"/>
    <property type="match status" value="1"/>
</dbReference>
<dbReference type="SMART" id="SM00363">
    <property type="entry name" value="S4"/>
    <property type="match status" value="1"/>
</dbReference>
<dbReference type="InterPro" id="IPR050188">
    <property type="entry name" value="RluA_PseudoU_synthase"/>
</dbReference>
<dbReference type="OrthoDB" id="9796412at2"/>
<comment type="similarity">
    <text evidence="1">Belongs to the pseudouridine synthase RluA family.</text>
</comment>
<dbReference type="AlphaFoldDB" id="A0A4Y8L886"/>
<evidence type="ECO:0000259" key="4">
    <source>
        <dbReference type="SMART" id="SM00363"/>
    </source>
</evidence>
<keyword evidence="6" id="KW-1185">Reference proteome</keyword>
<dbReference type="PROSITE" id="PS01129">
    <property type="entry name" value="PSI_RLU"/>
    <property type="match status" value="1"/>
</dbReference>
<dbReference type="CDD" id="cd02869">
    <property type="entry name" value="PseudoU_synth_RluA_like"/>
    <property type="match status" value="1"/>
</dbReference>
<evidence type="ECO:0000256" key="2">
    <source>
        <dbReference type="ARBA" id="ARBA00023235"/>
    </source>
</evidence>
<dbReference type="SUPFAM" id="SSF55174">
    <property type="entry name" value="Alpha-L RNA-binding motif"/>
    <property type="match status" value="1"/>
</dbReference>
<accession>A0A4Y8L886</accession>
<comment type="caution">
    <text evidence="5">The sequence shown here is derived from an EMBL/GenBank/DDBJ whole genome shotgun (WGS) entry which is preliminary data.</text>
</comment>
<dbReference type="Gene3D" id="3.10.290.10">
    <property type="entry name" value="RNA-binding S4 domain"/>
    <property type="match status" value="1"/>
</dbReference>
<dbReference type="STRING" id="1121485.GCA_000426485_01063"/>
<dbReference type="PANTHER" id="PTHR21600">
    <property type="entry name" value="MITOCHONDRIAL RNA PSEUDOURIDINE SYNTHASE"/>
    <property type="match status" value="1"/>
</dbReference>
<protein>
    <submittedName>
        <fullName evidence="5">RluA family pseudouridine synthase</fullName>
    </submittedName>
</protein>
<keyword evidence="3" id="KW-0694">RNA-binding</keyword>
<evidence type="ECO:0000256" key="1">
    <source>
        <dbReference type="ARBA" id="ARBA00010876"/>
    </source>
</evidence>
<proteinExistence type="inferred from homology"/>
<dbReference type="Pfam" id="PF01479">
    <property type="entry name" value="S4"/>
    <property type="match status" value="1"/>
</dbReference>
<dbReference type="InterPro" id="IPR006224">
    <property type="entry name" value="PsdUridine_synth_RluA-like_CS"/>
</dbReference>
<dbReference type="RefSeq" id="WP_134435269.1">
    <property type="nucleotide sequence ID" value="NZ_SOML01000001.1"/>
</dbReference>
<reference evidence="5 6" key="1">
    <citation type="submission" date="2019-03" db="EMBL/GenBank/DDBJ databases">
        <title>San Antonio Military Medical Center submission to MRSN (WRAIR), pending publication.</title>
        <authorList>
            <person name="Blyth D.M."/>
            <person name="Mccarthy S.L."/>
            <person name="Schall S.E."/>
            <person name="Stam J.A."/>
            <person name="Ong A.C."/>
            <person name="Mcgann P.T."/>
        </authorList>
    </citation>
    <scope>NUCLEOTIDE SEQUENCE [LARGE SCALE GENOMIC DNA]</scope>
    <source>
        <strain evidence="5 6">MRSN571793</strain>
    </source>
</reference>
<dbReference type="InterPro" id="IPR006145">
    <property type="entry name" value="PsdUridine_synth_RsuA/RluA"/>
</dbReference>
<dbReference type="GO" id="GO:0003723">
    <property type="term" value="F:RNA binding"/>
    <property type="evidence" value="ECO:0007669"/>
    <property type="project" value="UniProtKB-KW"/>
</dbReference>
<evidence type="ECO:0000313" key="6">
    <source>
        <dbReference type="Proteomes" id="UP000297861"/>
    </source>
</evidence>
<keyword evidence="2" id="KW-0413">Isomerase</keyword>
<gene>
    <name evidence="5" type="ORF">E2605_01470</name>
</gene>
<dbReference type="PANTHER" id="PTHR21600:SF44">
    <property type="entry name" value="RIBOSOMAL LARGE SUBUNIT PSEUDOURIDINE SYNTHASE D"/>
    <property type="match status" value="1"/>
</dbReference>
<dbReference type="EMBL" id="SOML01000001">
    <property type="protein sequence ID" value="TFD98783.1"/>
    <property type="molecule type" value="Genomic_DNA"/>
</dbReference>
<dbReference type="Pfam" id="PF00849">
    <property type="entry name" value="PseudoU_synth_2"/>
    <property type="match status" value="1"/>
</dbReference>
<dbReference type="InterPro" id="IPR036986">
    <property type="entry name" value="S4_RNA-bd_sf"/>
</dbReference>
<sequence length="310" mass="35550">MKEKAHNTALQEMKVSKPSELLDFLIESKVRKSRNAVKSLLTHKQIKVNNQTVTQYNYELKPGDKVSIHKHDHKLDEKKLKGLTIIYEDKYIVVIDKESGLLSVSTGKEQMKETAYNIISSYLKVKNAENKPYILYRLDRETSGLMVFTKDPDLQEKLQKEWILHPPKRSYIAVVDSPLAVTSGTITSWLTENKNFVVFASEKDNGGLKAVTHYKVEKANSRYTVLKLNAETSRKNQLRVQLQFIGHPIVGDKKYGSKTSPIRRIALHANELEFRHPVTKEKMYFVSALPKKMQVMVDAINPPKPKEDSE</sequence>
<dbReference type="Gene3D" id="3.30.2350.10">
    <property type="entry name" value="Pseudouridine synthase"/>
    <property type="match status" value="1"/>
</dbReference>
<feature type="domain" description="RNA-binding S4" evidence="4">
    <location>
        <begin position="20"/>
        <end position="83"/>
    </location>
</feature>
<dbReference type="InterPro" id="IPR002942">
    <property type="entry name" value="S4_RNA-bd"/>
</dbReference>
<dbReference type="GO" id="GO:0120159">
    <property type="term" value="F:rRNA pseudouridine synthase activity"/>
    <property type="evidence" value="ECO:0007669"/>
    <property type="project" value="UniProtKB-ARBA"/>
</dbReference>
<evidence type="ECO:0000256" key="3">
    <source>
        <dbReference type="PROSITE-ProRule" id="PRU00182"/>
    </source>
</evidence>
<dbReference type="PROSITE" id="PS50889">
    <property type="entry name" value="S4"/>
    <property type="match status" value="1"/>
</dbReference>
<organism evidence="5 6">
    <name type="scientific">Dysgonomonas capnocytophagoides</name>
    <dbReference type="NCBI Taxonomy" id="45254"/>
    <lineage>
        <taxon>Bacteria</taxon>
        <taxon>Pseudomonadati</taxon>
        <taxon>Bacteroidota</taxon>
        <taxon>Bacteroidia</taxon>
        <taxon>Bacteroidales</taxon>
        <taxon>Dysgonomonadaceae</taxon>
        <taxon>Dysgonomonas</taxon>
    </lineage>
</organism>
<name>A0A4Y8L886_9BACT</name>
<dbReference type="CDD" id="cd00165">
    <property type="entry name" value="S4"/>
    <property type="match status" value="1"/>
</dbReference>
<evidence type="ECO:0000313" key="5">
    <source>
        <dbReference type="EMBL" id="TFD98783.1"/>
    </source>
</evidence>